<keyword evidence="2 3" id="KW-0378">Hydrolase</keyword>
<reference evidence="5 6" key="1">
    <citation type="submission" date="2013-03" db="EMBL/GenBank/DDBJ databases">
        <title>The Genome Sequence of Exophiala aquamarina CBS 119918.</title>
        <authorList>
            <consortium name="The Broad Institute Genomics Platform"/>
            <person name="Cuomo C."/>
            <person name="de Hoog S."/>
            <person name="Gorbushina A."/>
            <person name="Walker B."/>
            <person name="Young S.K."/>
            <person name="Zeng Q."/>
            <person name="Gargeya S."/>
            <person name="Fitzgerald M."/>
            <person name="Haas B."/>
            <person name="Abouelleil A."/>
            <person name="Allen A.W."/>
            <person name="Alvarado L."/>
            <person name="Arachchi H.M."/>
            <person name="Berlin A.M."/>
            <person name="Chapman S.B."/>
            <person name="Gainer-Dewar J."/>
            <person name="Goldberg J."/>
            <person name="Griggs A."/>
            <person name="Gujja S."/>
            <person name="Hansen M."/>
            <person name="Howarth C."/>
            <person name="Imamovic A."/>
            <person name="Ireland A."/>
            <person name="Larimer J."/>
            <person name="McCowan C."/>
            <person name="Murphy C."/>
            <person name="Pearson M."/>
            <person name="Poon T.W."/>
            <person name="Priest M."/>
            <person name="Roberts A."/>
            <person name="Saif S."/>
            <person name="Shea T."/>
            <person name="Sisk P."/>
            <person name="Sykes S."/>
            <person name="Wortman J."/>
            <person name="Nusbaum C."/>
            <person name="Birren B."/>
        </authorList>
    </citation>
    <scope>NUCLEOTIDE SEQUENCE [LARGE SCALE GENOMIC DNA]</scope>
    <source>
        <strain evidence="5 6">CBS 119918</strain>
    </source>
</reference>
<dbReference type="PROSITE" id="PS00122">
    <property type="entry name" value="CARBOXYLESTERASE_B_1"/>
    <property type="match status" value="1"/>
</dbReference>
<dbReference type="EC" id="3.1.1.-" evidence="3"/>
<dbReference type="EMBL" id="AMGV01000011">
    <property type="protein sequence ID" value="KEF54218.1"/>
    <property type="molecule type" value="Genomic_DNA"/>
</dbReference>
<dbReference type="InterPro" id="IPR029058">
    <property type="entry name" value="AB_hydrolase_fold"/>
</dbReference>
<dbReference type="OrthoDB" id="408631at2759"/>
<evidence type="ECO:0000259" key="4">
    <source>
        <dbReference type="Pfam" id="PF00135"/>
    </source>
</evidence>
<comment type="caution">
    <text evidence="5">The sequence shown here is derived from an EMBL/GenBank/DDBJ whole genome shotgun (WGS) entry which is preliminary data.</text>
</comment>
<dbReference type="Proteomes" id="UP000027920">
    <property type="component" value="Unassembled WGS sequence"/>
</dbReference>
<organism evidence="5 6">
    <name type="scientific">Exophiala aquamarina CBS 119918</name>
    <dbReference type="NCBI Taxonomy" id="1182545"/>
    <lineage>
        <taxon>Eukaryota</taxon>
        <taxon>Fungi</taxon>
        <taxon>Dikarya</taxon>
        <taxon>Ascomycota</taxon>
        <taxon>Pezizomycotina</taxon>
        <taxon>Eurotiomycetes</taxon>
        <taxon>Chaetothyriomycetidae</taxon>
        <taxon>Chaetothyriales</taxon>
        <taxon>Herpotrichiellaceae</taxon>
        <taxon>Exophiala</taxon>
    </lineage>
</organism>
<dbReference type="InterPro" id="IPR019826">
    <property type="entry name" value="Carboxylesterase_B_AS"/>
</dbReference>
<dbReference type="PROSITE" id="PS00941">
    <property type="entry name" value="CARBOXYLESTERASE_B_2"/>
    <property type="match status" value="1"/>
</dbReference>
<dbReference type="ESTHER" id="9euro-a0a072p4m7">
    <property type="family name" value="Fungal_carboxylesterase_lipase"/>
</dbReference>
<dbReference type="InterPro" id="IPR050309">
    <property type="entry name" value="Type-B_Carboxylest/Lipase"/>
</dbReference>
<dbReference type="Pfam" id="PF00135">
    <property type="entry name" value="COesterase"/>
    <property type="match status" value="1"/>
</dbReference>
<dbReference type="GO" id="GO:0016787">
    <property type="term" value="F:hydrolase activity"/>
    <property type="evidence" value="ECO:0007669"/>
    <property type="project" value="UniProtKB-KW"/>
</dbReference>
<gene>
    <name evidence="5" type="ORF">A1O9_10014</name>
</gene>
<dbReference type="RefSeq" id="XP_013256808.1">
    <property type="nucleotide sequence ID" value="XM_013401354.1"/>
</dbReference>
<feature type="domain" description="Carboxylesterase type B" evidence="4">
    <location>
        <begin position="41"/>
        <end position="558"/>
    </location>
</feature>
<dbReference type="InterPro" id="IPR002018">
    <property type="entry name" value="CarbesteraseB"/>
</dbReference>
<dbReference type="STRING" id="1182545.A0A072P4M7"/>
<dbReference type="HOGENOM" id="CLU_006586_10_5_1"/>
<keyword evidence="6" id="KW-1185">Reference proteome</keyword>
<dbReference type="InterPro" id="IPR019819">
    <property type="entry name" value="Carboxylesterase_B_CS"/>
</dbReference>
<dbReference type="SUPFAM" id="SSF53474">
    <property type="entry name" value="alpha/beta-Hydrolases"/>
    <property type="match status" value="1"/>
</dbReference>
<dbReference type="AlphaFoldDB" id="A0A072P4M7"/>
<name>A0A072P4M7_9EURO</name>
<dbReference type="GeneID" id="25284921"/>
<evidence type="ECO:0000256" key="2">
    <source>
        <dbReference type="ARBA" id="ARBA00022801"/>
    </source>
</evidence>
<comment type="similarity">
    <text evidence="1 3">Belongs to the type-B carboxylesterase/lipase family.</text>
</comment>
<proteinExistence type="inferred from homology"/>
<accession>A0A072P4M7</accession>
<evidence type="ECO:0000313" key="5">
    <source>
        <dbReference type="EMBL" id="KEF54218.1"/>
    </source>
</evidence>
<dbReference type="Gene3D" id="3.40.50.1820">
    <property type="entry name" value="alpha/beta hydrolase"/>
    <property type="match status" value="1"/>
</dbReference>
<protein>
    <recommendedName>
        <fullName evidence="3">Carboxylic ester hydrolase</fullName>
        <ecNumber evidence="3">3.1.1.-</ecNumber>
    </recommendedName>
</protein>
<sequence length="567" mass="61743">MHIPVSYLSVATYLLTRTVHAQNSLPQVDLGYEIHQAIELNETAQTYNFTNIRYAQPPVGKLRFAAPVPPEGRDTVVNNGSTLGRICPQATPAWFGISALFTPYFLNGTAEEFNFTLAEQQLELYLQNTPPSQPDPRTSEDCLFLDVLVPKKIFDNSNNRHRRWQHAGAPVLVWIYGGGYTLGSKDAIPNANGLIQASQADGSDGIVFVALNYRIGALGWLSGPSLQEAGGVSNAGLYDQRLAIEWVAENIHLFGGDPNRITLIGESAGAGSIEHQITAFGGQKGVSFQQAIPQSPAFGPLVSNYLQENHTQNFLALLNVSTIEEAQNASSAEIIRANALQVASAPYGTFVYGPVVDGVFAPSLPGQLFSRGQFAQNVTVMVGHNTQEAPLFTPPNVQTNDDVRAWARLTYPGVSADIADYVVETLYPAVYDGSQPYSNPIERTILISSDVAFVCNANYINKAFKNQTWAYEFQVPPALHGLDVPYTFYQGQGTNLSAGMIAPVAEAFQGYITNFVKNGNPNGPGLPYFPIQGTNASMQGINATYIQPQMDDTANPRCAWWQKALYY</sequence>
<evidence type="ECO:0000256" key="1">
    <source>
        <dbReference type="ARBA" id="ARBA00005964"/>
    </source>
</evidence>
<dbReference type="PANTHER" id="PTHR11559">
    <property type="entry name" value="CARBOXYLESTERASE"/>
    <property type="match status" value="1"/>
</dbReference>
<evidence type="ECO:0000256" key="3">
    <source>
        <dbReference type="RuleBase" id="RU361235"/>
    </source>
</evidence>
<evidence type="ECO:0000313" key="6">
    <source>
        <dbReference type="Proteomes" id="UP000027920"/>
    </source>
</evidence>
<dbReference type="VEuPathDB" id="FungiDB:A1O9_10014"/>